<sequence length="65" mass="7260">MHISTRKLNMNGQASVEYLVVCSALIAALLTPIENNNNVMELCLDSLRDWYTAFAYSKSLPTLPN</sequence>
<evidence type="ECO:0000313" key="2">
    <source>
        <dbReference type="Proteomes" id="UP000316416"/>
    </source>
</evidence>
<organism evidence="1 2">
    <name type="scientific">Shewanella eurypsychrophilus</name>
    <dbReference type="NCBI Taxonomy" id="2593656"/>
    <lineage>
        <taxon>Bacteria</taxon>
        <taxon>Pseudomonadati</taxon>
        <taxon>Pseudomonadota</taxon>
        <taxon>Gammaproteobacteria</taxon>
        <taxon>Alteromonadales</taxon>
        <taxon>Shewanellaceae</taxon>
        <taxon>Shewanella</taxon>
    </lineage>
</organism>
<gene>
    <name evidence="1" type="ORF">FM038_020750</name>
</gene>
<protein>
    <submittedName>
        <fullName evidence="1">Uncharacterized protein</fullName>
    </submittedName>
</protein>
<reference evidence="1" key="1">
    <citation type="submission" date="2021-07" db="EMBL/GenBank/DDBJ databases">
        <title>Shewanella sp. YLB-07 whole genome sequence.</title>
        <authorList>
            <person name="Yu L."/>
        </authorList>
    </citation>
    <scope>NUCLEOTIDE SEQUENCE</scope>
    <source>
        <strain evidence="1">YLB-08</strain>
    </source>
</reference>
<keyword evidence="2" id="KW-1185">Reference proteome</keyword>
<dbReference type="RefSeq" id="WP_142871368.1">
    <property type="nucleotide sequence ID" value="NZ_CP045503.2"/>
</dbReference>
<dbReference type="EMBL" id="CP045503">
    <property type="protein sequence ID" value="QPG59537.1"/>
    <property type="molecule type" value="Genomic_DNA"/>
</dbReference>
<name>A0ABX6VAJ2_9GAMM</name>
<dbReference type="Proteomes" id="UP000316416">
    <property type="component" value="Chromosome"/>
</dbReference>
<proteinExistence type="predicted"/>
<evidence type="ECO:0000313" key="1">
    <source>
        <dbReference type="EMBL" id="QPG59537.1"/>
    </source>
</evidence>
<accession>A0ABX6VAJ2</accession>